<dbReference type="EMBL" id="JAZDWU010000001">
    <property type="protein sequence ID" value="KAL0016068.1"/>
    <property type="molecule type" value="Genomic_DNA"/>
</dbReference>
<sequence>MACLNPSDSFLAFDIQKFTFLAKFYPSDFSETDVLALDNQLQTYIVDMCSNDEFLELKGIVDLARRMVETNKDVIYPLVSLQTLYTLNEVVTLSKKIEYQHLKTGLRFSNYSFESSSFIAHKGKQPMFTPRSQPVVRENSSVNQSIVAIASFVVQSIANTNPYAKPTGNKCYVCKELGHRSSTFPKQATMNLVVAEEGEVEGEKEGKRCIMMLIHMPMTSMRSKKMRKACH</sequence>
<evidence type="ECO:0000313" key="1">
    <source>
        <dbReference type="EMBL" id="KAL0016068.1"/>
    </source>
</evidence>
<organism evidence="1 2">
    <name type="scientific">Lithocarpus litseifolius</name>
    <dbReference type="NCBI Taxonomy" id="425828"/>
    <lineage>
        <taxon>Eukaryota</taxon>
        <taxon>Viridiplantae</taxon>
        <taxon>Streptophyta</taxon>
        <taxon>Embryophyta</taxon>
        <taxon>Tracheophyta</taxon>
        <taxon>Spermatophyta</taxon>
        <taxon>Magnoliopsida</taxon>
        <taxon>eudicotyledons</taxon>
        <taxon>Gunneridae</taxon>
        <taxon>Pentapetalae</taxon>
        <taxon>rosids</taxon>
        <taxon>fabids</taxon>
        <taxon>Fagales</taxon>
        <taxon>Fagaceae</taxon>
        <taxon>Lithocarpus</taxon>
    </lineage>
</organism>
<name>A0AAW2DZJ1_9ROSI</name>
<keyword evidence="2" id="KW-1185">Reference proteome</keyword>
<dbReference type="PANTHER" id="PTHR11697">
    <property type="entry name" value="GENERAL TRANSCRIPTION FACTOR 2-RELATED ZINC FINGER PROTEIN"/>
    <property type="match status" value="1"/>
</dbReference>
<gene>
    <name evidence="1" type="ORF">SO802_003137</name>
</gene>
<dbReference type="InterPro" id="IPR055298">
    <property type="entry name" value="AtLOH3-like"/>
</dbReference>
<proteinExistence type="predicted"/>
<dbReference type="Proteomes" id="UP001459277">
    <property type="component" value="Unassembled WGS sequence"/>
</dbReference>
<comment type="caution">
    <text evidence="1">The sequence shown here is derived from an EMBL/GenBank/DDBJ whole genome shotgun (WGS) entry which is preliminary data.</text>
</comment>
<evidence type="ECO:0000313" key="2">
    <source>
        <dbReference type="Proteomes" id="UP001459277"/>
    </source>
</evidence>
<evidence type="ECO:0008006" key="3">
    <source>
        <dbReference type="Google" id="ProtNLM"/>
    </source>
</evidence>
<dbReference type="PANTHER" id="PTHR11697:SF230">
    <property type="entry name" value="ZINC FINGER, MYM DOMAIN CONTAINING 1"/>
    <property type="match status" value="1"/>
</dbReference>
<accession>A0AAW2DZJ1</accession>
<dbReference type="AlphaFoldDB" id="A0AAW2DZJ1"/>
<protein>
    <recommendedName>
        <fullName evidence="3">CCHC-type domain-containing protein</fullName>
    </recommendedName>
</protein>
<reference evidence="1 2" key="1">
    <citation type="submission" date="2024-01" db="EMBL/GenBank/DDBJ databases">
        <title>A telomere-to-telomere, gap-free genome of sweet tea (Lithocarpus litseifolius).</title>
        <authorList>
            <person name="Zhou J."/>
        </authorList>
    </citation>
    <scope>NUCLEOTIDE SEQUENCE [LARGE SCALE GENOMIC DNA]</scope>
    <source>
        <strain evidence="1">Zhou-2022a</strain>
        <tissue evidence="1">Leaf</tissue>
    </source>
</reference>